<evidence type="ECO:0000256" key="7">
    <source>
        <dbReference type="ARBA" id="ARBA00023170"/>
    </source>
</evidence>
<dbReference type="SUPFAM" id="SSF81321">
    <property type="entry name" value="Family A G protein-coupled receptor-like"/>
    <property type="match status" value="1"/>
</dbReference>
<dbReference type="CDD" id="cd00637">
    <property type="entry name" value="7tm_classA_rhodopsin-like"/>
    <property type="match status" value="1"/>
</dbReference>
<feature type="transmembrane region" description="Helical" evidence="9">
    <location>
        <begin position="191"/>
        <end position="211"/>
    </location>
</feature>
<dbReference type="Pfam" id="PF00001">
    <property type="entry name" value="7tm_1"/>
    <property type="match status" value="1"/>
</dbReference>
<dbReference type="Gene3D" id="1.20.1070.10">
    <property type="entry name" value="Rhodopsin 7-helix transmembrane proteins"/>
    <property type="match status" value="1"/>
</dbReference>
<dbReference type="InterPro" id="IPR000276">
    <property type="entry name" value="GPCR_Rhodpsn"/>
</dbReference>
<feature type="transmembrane region" description="Helical" evidence="9">
    <location>
        <begin position="141"/>
        <end position="159"/>
    </location>
</feature>
<evidence type="ECO:0000256" key="3">
    <source>
        <dbReference type="ARBA" id="ARBA00022692"/>
    </source>
</evidence>
<dbReference type="PANTHER" id="PTHR24247">
    <property type="entry name" value="5-HYDROXYTRYPTAMINE RECEPTOR"/>
    <property type="match status" value="1"/>
</dbReference>
<dbReference type="InterPro" id="IPR017452">
    <property type="entry name" value="GPCR_Rhodpsn_7TM"/>
</dbReference>
<sequence>MNSTDTTTLDNARLHIFHTKFWIILVFLVPAIAVSIFIFAFFTKHYHALKVPQNFALLLLLIVNFCRLSFSMPLTLHFYLLGYISPASPIYCTWWTAFEYTSFVSSAFLLAAISVQRHMLIFNGPFLKKPWMRTLLHDLPLILCLIYPVLFYLFAIILYPCDGTQWDYTNNGCGFADCYFAFDKVLGTFDMLVNSATPVIIDITANVILIVRVARQKRRLQQSVAWRQQRRMILQLFCLSGLFFVAWMPGVIIMLVQMLYDPMFLLEIQMDYLFDLIDVEYVFLPWVSLAFFPELNKWMKKVFSCRPAINQVGTSRQQQLDSKPVRVVNHSAMN</sequence>
<accession>A0A819B9Y6</accession>
<evidence type="ECO:0000256" key="4">
    <source>
        <dbReference type="ARBA" id="ARBA00022989"/>
    </source>
</evidence>
<reference evidence="11" key="1">
    <citation type="submission" date="2021-02" db="EMBL/GenBank/DDBJ databases">
        <authorList>
            <person name="Nowell W R."/>
        </authorList>
    </citation>
    <scope>NUCLEOTIDE SEQUENCE</scope>
</reference>
<keyword evidence="4 9" id="KW-1133">Transmembrane helix</keyword>
<dbReference type="GO" id="GO:0005886">
    <property type="term" value="C:plasma membrane"/>
    <property type="evidence" value="ECO:0007669"/>
    <property type="project" value="UniProtKB-SubCell"/>
</dbReference>
<evidence type="ECO:0000256" key="1">
    <source>
        <dbReference type="ARBA" id="ARBA00004651"/>
    </source>
</evidence>
<evidence type="ECO:0000313" key="12">
    <source>
        <dbReference type="Proteomes" id="UP000663865"/>
    </source>
</evidence>
<feature type="domain" description="G-protein coupled receptors family 1 profile" evidence="10">
    <location>
        <begin position="34"/>
        <end position="296"/>
    </location>
</feature>
<dbReference type="AlphaFoldDB" id="A0A819B9Y6"/>
<evidence type="ECO:0000256" key="6">
    <source>
        <dbReference type="ARBA" id="ARBA00023136"/>
    </source>
</evidence>
<evidence type="ECO:0000256" key="9">
    <source>
        <dbReference type="SAM" id="Phobius"/>
    </source>
</evidence>
<evidence type="ECO:0000256" key="2">
    <source>
        <dbReference type="ARBA" id="ARBA00022475"/>
    </source>
</evidence>
<evidence type="ECO:0000313" key="11">
    <source>
        <dbReference type="EMBL" id="CAF3797425.1"/>
    </source>
</evidence>
<feature type="transmembrane region" description="Helical" evidence="9">
    <location>
        <begin position="232"/>
        <end position="260"/>
    </location>
</feature>
<dbReference type="PANTHER" id="PTHR24247:SF202">
    <property type="entry name" value="5-HYDROXYTRYPTAMINE RECEPTOR 1"/>
    <property type="match status" value="1"/>
</dbReference>
<dbReference type="GO" id="GO:0045202">
    <property type="term" value="C:synapse"/>
    <property type="evidence" value="ECO:0007669"/>
    <property type="project" value="GOC"/>
</dbReference>
<dbReference type="PROSITE" id="PS50262">
    <property type="entry name" value="G_PROTEIN_RECEP_F1_2"/>
    <property type="match status" value="1"/>
</dbReference>
<feature type="transmembrane region" description="Helical" evidence="9">
    <location>
        <begin position="55"/>
        <end position="80"/>
    </location>
</feature>
<evidence type="ECO:0000256" key="8">
    <source>
        <dbReference type="ARBA" id="ARBA00023224"/>
    </source>
</evidence>
<dbReference type="GO" id="GO:0004993">
    <property type="term" value="F:G protein-coupled serotonin receptor activity"/>
    <property type="evidence" value="ECO:0007669"/>
    <property type="project" value="TreeGrafter"/>
</dbReference>
<proteinExistence type="predicted"/>
<dbReference type="GO" id="GO:0030594">
    <property type="term" value="F:neurotransmitter receptor activity"/>
    <property type="evidence" value="ECO:0007669"/>
    <property type="project" value="TreeGrafter"/>
</dbReference>
<dbReference type="GO" id="GO:0030425">
    <property type="term" value="C:dendrite"/>
    <property type="evidence" value="ECO:0007669"/>
    <property type="project" value="TreeGrafter"/>
</dbReference>
<comment type="subcellular location">
    <subcellularLocation>
        <location evidence="1">Cell membrane</location>
        <topology evidence="1">Multi-pass membrane protein</topology>
    </subcellularLocation>
</comment>
<gene>
    <name evidence="11" type="ORF">KIK155_LOCUS32232</name>
</gene>
<keyword evidence="5" id="KW-0297">G-protein coupled receptor</keyword>
<feature type="transmembrane region" description="Helical" evidence="9">
    <location>
        <begin position="272"/>
        <end position="292"/>
    </location>
</feature>
<dbReference type="GO" id="GO:0007187">
    <property type="term" value="P:G protein-coupled receptor signaling pathway, coupled to cyclic nucleotide second messenger"/>
    <property type="evidence" value="ECO:0007669"/>
    <property type="project" value="TreeGrafter"/>
</dbReference>
<comment type="caution">
    <text evidence="11">The sequence shown here is derived from an EMBL/GenBank/DDBJ whole genome shotgun (WGS) entry which is preliminary data.</text>
</comment>
<evidence type="ECO:0000256" key="5">
    <source>
        <dbReference type="ARBA" id="ARBA00023040"/>
    </source>
</evidence>
<keyword evidence="8" id="KW-0807">Transducer</keyword>
<dbReference type="GO" id="GO:0007268">
    <property type="term" value="P:chemical synaptic transmission"/>
    <property type="evidence" value="ECO:0007669"/>
    <property type="project" value="TreeGrafter"/>
</dbReference>
<dbReference type="Proteomes" id="UP000663865">
    <property type="component" value="Unassembled WGS sequence"/>
</dbReference>
<organism evidence="11 12">
    <name type="scientific">Rotaria socialis</name>
    <dbReference type="NCBI Taxonomy" id="392032"/>
    <lineage>
        <taxon>Eukaryota</taxon>
        <taxon>Metazoa</taxon>
        <taxon>Spiralia</taxon>
        <taxon>Gnathifera</taxon>
        <taxon>Rotifera</taxon>
        <taxon>Eurotatoria</taxon>
        <taxon>Bdelloidea</taxon>
        <taxon>Philodinida</taxon>
        <taxon>Philodinidae</taxon>
        <taxon>Rotaria</taxon>
    </lineage>
</organism>
<keyword evidence="3 9" id="KW-0812">Transmembrane</keyword>
<dbReference type="EMBL" id="CAJNYV010006044">
    <property type="protein sequence ID" value="CAF3797425.1"/>
    <property type="molecule type" value="Genomic_DNA"/>
</dbReference>
<protein>
    <recommendedName>
        <fullName evidence="10">G-protein coupled receptors family 1 profile domain-containing protein</fullName>
    </recommendedName>
</protein>
<name>A0A819B9Y6_9BILA</name>
<keyword evidence="6 9" id="KW-0472">Membrane</keyword>
<keyword evidence="2" id="KW-1003">Cell membrane</keyword>
<evidence type="ECO:0000259" key="10">
    <source>
        <dbReference type="PROSITE" id="PS50262"/>
    </source>
</evidence>
<keyword evidence="7" id="KW-0675">Receptor</keyword>
<feature type="transmembrane region" description="Helical" evidence="9">
    <location>
        <begin position="100"/>
        <end position="120"/>
    </location>
</feature>
<feature type="transmembrane region" description="Helical" evidence="9">
    <location>
        <begin position="20"/>
        <end position="43"/>
    </location>
</feature>